<comment type="caution">
    <text evidence="1">The sequence shown here is derived from an EMBL/GenBank/DDBJ whole genome shotgun (WGS) entry which is preliminary data.</text>
</comment>
<gene>
    <name evidence="1" type="ORF">NM208_g6557</name>
</gene>
<protein>
    <submittedName>
        <fullName evidence="1">Uncharacterized protein</fullName>
    </submittedName>
</protein>
<proteinExistence type="predicted"/>
<reference evidence="1" key="1">
    <citation type="submission" date="2022-08" db="EMBL/GenBank/DDBJ databases">
        <title>Genome Sequence of Fusarium decemcellulare.</title>
        <authorList>
            <person name="Buettner E."/>
        </authorList>
    </citation>
    <scope>NUCLEOTIDE SEQUENCE</scope>
    <source>
        <strain evidence="1">Babe19</strain>
    </source>
</reference>
<dbReference type="Proteomes" id="UP001148629">
    <property type="component" value="Unassembled WGS sequence"/>
</dbReference>
<evidence type="ECO:0000313" key="1">
    <source>
        <dbReference type="EMBL" id="KAJ3536824.1"/>
    </source>
</evidence>
<dbReference type="EMBL" id="JANRMS010000616">
    <property type="protein sequence ID" value="KAJ3536824.1"/>
    <property type="molecule type" value="Genomic_DNA"/>
</dbReference>
<keyword evidence="2" id="KW-1185">Reference proteome</keyword>
<organism evidence="1 2">
    <name type="scientific">Fusarium decemcellulare</name>
    <dbReference type="NCBI Taxonomy" id="57161"/>
    <lineage>
        <taxon>Eukaryota</taxon>
        <taxon>Fungi</taxon>
        <taxon>Dikarya</taxon>
        <taxon>Ascomycota</taxon>
        <taxon>Pezizomycotina</taxon>
        <taxon>Sordariomycetes</taxon>
        <taxon>Hypocreomycetidae</taxon>
        <taxon>Hypocreales</taxon>
        <taxon>Nectriaceae</taxon>
        <taxon>Fusarium</taxon>
        <taxon>Fusarium decemcellulare species complex</taxon>
    </lineage>
</organism>
<evidence type="ECO:0000313" key="2">
    <source>
        <dbReference type="Proteomes" id="UP001148629"/>
    </source>
</evidence>
<accession>A0ACC1SCK5</accession>
<name>A0ACC1SCK5_9HYPO</name>
<sequence>MSAVLAKPADLCCLKGAFHSGQSTGSVEQIEGVDTYVARPHPERSNRNVLLFFPDAFGLHINNFLMMDAFAECGYLTLGVDYFLGDPVTKYSTTPLSDPNFDFEAWKSRHLTASEEIAAKWVKDIKAKYGTGEDVKFACVGYCWGARFVCQQLSAEGICGVGAIAHPSFLKESDVFKVNEALFISVPSTDKLFAPTERSRTVQILTEGAKRFNMQIFSDVGHGFASRARLTDPYEKWAKEQSFKSFVDWQKEHNPSEFVVWAAVGITVSGFVLQFVGLRGIHSAVSMAQLGAALLMTMARAALRAQRRDVKHNEIYQNFEHRVTVEHRELDWLAFCLAEDHIKKELGIDLMVPSAGLRNYSWRFHGVEKQGKRLVAYRPKPKSGGPPTGSGRDAVNRLLAYRSRLANITTPRPGQSGANLDCRDFEPDKVLVRATASNLTMAIELAATKLFTTSPALERRWRDVKHMSIAARCSIASTFRLSGHYGTHPDNPEGSKRIFMHLERKSFEPGSEGNYWKLVNRHDLEAVLGLWTWSLQSDPTIGGNHEPIRDGARRIVCWNSNPESIGWNCWAGRNLKMPRENRITKPDHNWNPCTIWSLNLEESTLSQQLVDGLDWFKCRLFGWYAGDSSFVSRDQEHCSIWTLPVTSDLLSLCAQELFGVFVKSLLEATKDIGQVDVHESSTGPILRSHLMSDLVDAMTETELAPRDEAISCLLPLVVFEEFSANHTPLWHAARNGHDGMTTELLAGSQFDKDLQDAEGRGPLWQAAANGHHAVVGLLIDHGADPNASDNTGMAPLAKAAANGHDAVAQLLLERGVADLDLKDRVGRTALSYAAAHGFALVVELLLEEGADAKAVDTSGSTPLSRAVDNGHEDVVRLIRAKDYPDDTYLQNDSQINDKRKNRIANDYMRYHHLFLAKHIFPLSIRTSQPWRPAIRVVLLSTGVNMKHPILRERMKAVQCKDWISDGDTTDLHGYGTTFAHLMLECGSKAEICVARVVDGRGMDDETAGRIGQAIDWAVMMWNVDIIVMPASFTSANRAIKTAIDMAYREGKTIIAAAIPIGFNSRRGFPANSPHVIGIHAVDGRGKDCGLSPMPVRGDYNFSALGVAIKRLSPEEDSQEERYVSDAGFAAAVAAGAAASILEFARFNLKLDDPEDQKWLCSTEGVREMLRLISTSIDGYNCISPWILFGEKSEPKDICDIMMMVVRKRKRGLRQSTRVR</sequence>